<dbReference type="Proteomes" id="UP001558613">
    <property type="component" value="Unassembled WGS sequence"/>
</dbReference>
<evidence type="ECO:0000313" key="2">
    <source>
        <dbReference type="EMBL" id="KAL1262238.1"/>
    </source>
</evidence>
<gene>
    <name evidence="2" type="ORF">QQF64_007503</name>
</gene>
<evidence type="ECO:0000313" key="3">
    <source>
        <dbReference type="Proteomes" id="UP001558613"/>
    </source>
</evidence>
<keyword evidence="1" id="KW-0732">Signal</keyword>
<accession>A0ABR3MAY2</accession>
<evidence type="ECO:0008006" key="4">
    <source>
        <dbReference type="Google" id="ProtNLM"/>
    </source>
</evidence>
<proteinExistence type="predicted"/>
<keyword evidence="3" id="KW-1185">Reference proteome</keyword>
<reference evidence="2 3" key="1">
    <citation type="submission" date="2023-09" db="EMBL/GenBank/DDBJ databases">
        <authorList>
            <person name="Wang M."/>
        </authorList>
    </citation>
    <scope>NUCLEOTIDE SEQUENCE [LARGE SCALE GENOMIC DNA]</scope>
    <source>
        <strain evidence="2">GT-2023</strain>
        <tissue evidence="2">Liver</tissue>
    </source>
</reference>
<sequence length="112" mass="13133">MRNTRSWRKVPELFFLFWLECAEPGPNTALLFTPSSWMCFLEVKALTHRKISQMDRAQTPGLQSRRVITTLHYDQLYFSTDGPELIHFICVFVVVPHLSQRPLPDIVWLVCL</sequence>
<feature type="chain" id="PRO_5045833352" description="Secreted protein" evidence="1">
    <location>
        <begin position="23"/>
        <end position="112"/>
    </location>
</feature>
<comment type="caution">
    <text evidence="2">The sequence shown here is derived from an EMBL/GenBank/DDBJ whole genome shotgun (WGS) entry which is preliminary data.</text>
</comment>
<evidence type="ECO:0000256" key="1">
    <source>
        <dbReference type="SAM" id="SignalP"/>
    </source>
</evidence>
<organism evidence="2 3">
    <name type="scientific">Cirrhinus molitorella</name>
    <name type="common">mud carp</name>
    <dbReference type="NCBI Taxonomy" id="172907"/>
    <lineage>
        <taxon>Eukaryota</taxon>
        <taxon>Metazoa</taxon>
        <taxon>Chordata</taxon>
        <taxon>Craniata</taxon>
        <taxon>Vertebrata</taxon>
        <taxon>Euteleostomi</taxon>
        <taxon>Actinopterygii</taxon>
        <taxon>Neopterygii</taxon>
        <taxon>Teleostei</taxon>
        <taxon>Ostariophysi</taxon>
        <taxon>Cypriniformes</taxon>
        <taxon>Cyprinidae</taxon>
        <taxon>Labeoninae</taxon>
        <taxon>Labeonini</taxon>
        <taxon>Cirrhinus</taxon>
    </lineage>
</organism>
<dbReference type="EMBL" id="JAYMGO010000014">
    <property type="protein sequence ID" value="KAL1262238.1"/>
    <property type="molecule type" value="Genomic_DNA"/>
</dbReference>
<feature type="signal peptide" evidence="1">
    <location>
        <begin position="1"/>
        <end position="22"/>
    </location>
</feature>
<protein>
    <recommendedName>
        <fullName evidence="4">Secreted protein</fullName>
    </recommendedName>
</protein>
<name>A0ABR3MAY2_9TELE</name>